<dbReference type="Gene3D" id="3.40.390.10">
    <property type="entry name" value="Collagenase (Catalytic Domain)"/>
    <property type="match status" value="1"/>
</dbReference>
<keyword evidence="1" id="KW-0732">Signal</keyword>
<gene>
    <name evidence="3" type="ORF">HNQ55_000015</name>
</gene>
<dbReference type="NCBIfam" id="TIGR02595">
    <property type="entry name" value="PEP_CTERM"/>
    <property type="match status" value="1"/>
</dbReference>
<sequence>MSKTKLSAISGAVLAASMLMSQANATTIALDYDPAQFADARGQKALAGFQQAAKFWETLFSDNITVNLGIGFSALPPNVIGSTSSSADVYYYQDVAVALFNDQQSIADNMAVSSLPCDDQSVGACAIRFLDQENPSAPFSPELDADGTGDNFALAVNQANAKALGLGVGLGGWSALDAEVNFSSEFAFDFDRTDGIDLDKMDFVGVAIHEIGHALGFVSGVDTYDFVYNSGNIDPELDLDGYAMASVLDLFRFSEASVQAGTGVRDWTPGSDAYFSLDNGTTNFAPFSTGSFGGDGRQASHFKDNLGIGIMDPTFSFGEFGDISFLDILAFDAIGWDINTAAVPEPATIAIFGLALAGLASRRRSINVK</sequence>
<dbReference type="AlphaFoldDB" id="A0A7X0NDP5"/>
<dbReference type="NCBIfam" id="NF038122">
    <property type="entry name" value="metallo_LGF"/>
    <property type="match status" value="1"/>
</dbReference>
<accession>A0A7X0NDP5</accession>
<dbReference type="Proteomes" id="UP000537141">
    <property type="component" value="Unassembled WGS sequence"/>
</dbReference>
<feature type="domain" description="Ice-binding protein C-terminal" evidence="2">
    <location>
        <begin position="342"/>
        <end position="364"/>
    </location>
</feature>
<dbReference type="Pfam" id="PF07589">
    <property type="entry name" value="PEP-CTERM"/>
    <property type="match status" value="1"/>
</dbReference>
<organism evidence="3 4">
    <name type="scientific">Thalassotalea piscium</name>
    <dbReference type="NCBI Taxonomy" id="1230533"/>
    <lineage>
        <taxon>Bacteria</taxon>
        <taxon>Pseudomonadati</taxon>
        <taxon>Pseudomonadota</taxon>
        <taxon>Gammaproteobacteria</taxon>
        <taxon>Alteromonadales</taxon>
        <taxon>Colwelliaceae</taxon>
        <taxon>Thalassotalea</taxon>
    </lineage>
</organism>
<name>A0A7X0NDP5_9GAMM</name>
<dbReference type="GO" id="GO:0008237">
    <property type="term" value="F:metallopeptidase activity"/>
    <property type="evidence" value="ECO:0007669"/>
    <property type="project" value="InterPro"/>
</dbReference>
<evidence type="ECO:0000313" key="4">
    <source>
        <dbReference type="Proteomes" id="UP000537141"/>
    </source>
</evidence>
<protein>
    <recommendedName>
        <fullName evidence="2">Ice-binding protein C-terminal domain-containing protein</fullName>
    </recommendedName>
</protein>
<evidence type="ECO:0000259" key="2">
    <source>
        <dbReference type="Pfam" id="PF07589"/>
    </source>
</evidence>
<reference evidence="3 4" key="1">
    <citation type="submission" date="2020-08" db="EMBL/GenBank/DDBJ databases">
        <title>Genomic Encyclopedia of Type Strains, Phase IV (KMG-IV): sequencing the most valuable type-strain genomes for metagenomic binning, comparative biology and taxonomic classification.</title>
        <authorList>
            <person name="Goeker M."/>
        </authorList>
    </citation>
    <scope>NUCLEOTIDE SEQUENCE [LARGE SCALE GENOMIC DNA]</scope>
    <source>
        <strain evidence="3 4">DSM 26287</strain>
    </source>
</reference>
<feature type="signal peptide" evidence="1">
    <location>
        <begin position="1"/>
        <end position="25"/>
    </location>
</feature>
<proteinExistence type="predicted"/>
<dbReference type="RefSeq" id="WP_184420877.1">
    <property type="nucleotide sequence ID" value="NZ_AP027362.1"/>
</dbReference>
<keyword evidence="4" id="KW-1185">Reference proteome</keyword>
<comment type="caution">
    <text evidence="3">The sequence shown here is derived from an EMBL/GenBank/DDBJ whole genome shotgun (WGS) entry which is preliminary data.</text>
</comment>
<dbReference type="SUPFAM" id="SSF55486">
    <property type="entry name" value="Metalloproteases ('zincins'), catalytic domain"/>
    <property type="match status" value="1"/>
</dbReference>
<dbReference type="EMBL" id="JACHHU010000001">
    <property type="protein sequence ID" value="MBB6541541.1"/>
    <property type="molecule type" value="Genomic_DNA"/>
</dbReference>
<evidence type="ECO:0000313" key="3">
    <source>
        <dbReference type="EMBL" id="MBB6541541.1"/>
    </source>
</evidence>
<dbReference type="InterPro" id="IPR024079">
    <property type="entry name" value="MetalloPept_cat_dom_sf"/>
</dbReference>
<dbReference type="InterPro" id="IPR013424">
    <property type="entry name" value="Ice-binding_C"/>
</dbReference>
<evidence type="ECO:0000256" key="1">
    <source>
        <dbReference type="SAM" id="SignalP"/>
    </source>
</evidence>
<feature type="chain" id="PRO_5031451221" description="Ice-binding protein C-terminal domain-containing protein" evidence="1">
    <location>
        <begin position="26"/>
        <end position="369"/>
    </location>
</feature>